<accession>A0ABT5EGX6</accession>
<dbReference type="RefSeq" id="WP_271915940.1">
    <property type="nucleotide sequence ID" value="NZ_JAQNDO010000001.1"/>
</dbReference>
<protein>
    <submittedName>
        <fullName evidence="1">Uncharacterized protein</fullName>
    </submittedName>
</protein>
<sequence length="160" mass="17783">MIKLPEPGLYRTTKPYPGQEEVIPAGVLVYVGVEDGVAFVVRPGQNRRNRWFWGKPTYVLRSAAWGETLKPLPSEGFYTLPHDLTLDGGGRWLKNAIVQVGYNGEGRGILFVAEDHEGEPRNVLAFSDRGVLVSDELLAKLVWAPILPVRKESGAQEERS</sequence>
<proteinExistence type="predicted"/>
<gene>
    <name evidence="1" type="ORF">POL67_05235</name>
</gene>
<dbReference type="Proteomes" id="UP001221411">
    <property type="component" value="Unassembled WGS sequence"/>
</dbReference>
<reference evidence="1 2" key="1">
    <citation type="submission" date="2022-11" db="EMBL/GenBank/DDBJ databases">
        <title>Minimal conservation of predation-associated metabolite biosynthetic gene clusters underscores biosynthetic potential of Myxococcota including descriptions for ten novel species: Archangium lansinium sp. nov., Myxococcus landrumus sp. nov., Nannocystis bai.</title>
        <authorList>
            <person name="Ahearne A."/>
            <person name="Stevens C."/>
            <person name="Dowd S."/>
        </authorList>
    </citation>
    <scope>NUCLEOTIDE SEQUENCE [LARGE SCALE GENOMIC DNA]</scope>
    <source>
        <strain evidence="1 2">RJM3</strain>
    </source>
</reference>
<name>A0ABT5EGX6_9BACT</name>
<keyword evidence="2" id="KW-1185">Reference proteome</keyword>
<evidence type="ECO:0000313" key="1">
    <source>
        <dbReference type="EMBL" id="MDC0740739.1"/>
    </source>
</evidence>
<comment type="caution">
    <text evidence="1">The sequence shown here is derived from an EMBL/GenBank/DDBJ whole genome shotgun (WGS) entry which is preliminary data.</text>
</comment>
<dbReference type="EMBL" id="JAQNDO010000001">
    <property type="protein sequence ID" value="MDC0740739.1"/>
    <property type="molecule type" value="Genomic_DNA"/>
</dbReference>
<evidence type="ECO:0000313" key="2">
    <source>
        <dbReference type="Proteomes" id="UP001221411"/>
    </source>
</evidence>
<organism evidence="1 2">
    <name type="scientific">Polyangium mundeleinium</name>
    <dbReference type="NCBI Taxonomy" id="2995306"/>
    <lineage>
        <taxon>Bacteria</taxon>
        <taxon>Pseudomonadati</taxon>
        <taxon>Myxococcota</taxon>
        <taxon>Polyangia</taxon>
        <taxon>Polyangiales</taxon>
        <taxon>Polyangiaceae</taxon>
        <taxon>Polyangium</taxon>
    </lineage>
</organism>